<accession>A0A941I3H0</accession>
<reference evidence="1 2" key="1">
    <citation type="submission" date="2021-04" db="EMBL/GenBank/DDBJ databases">
        <title>novel species isolated from subtropical streams in China.</title>
        <authorList>
            <person name="Lu H."/>
        </authorList>
    </citation>
    <scope>NUCLEOTIDE SEQUENCE [LARGE SCALE GENOMIC DNA]</scope>
    <source>
        <strain evidence="1 2">BYS107W</strain>
    </source>
</reference>
<protein>
    <submittedName>
        <fullName evidence="1">Ferritin-like domain-containing protein</fullName>
    </submittedName>
</protein>
<proteinExistence type="predicted"/>
<dbReference type="Proteomes" id="UP000680158">
    <property type="component" value="Unassembled WGS sequence"/>
</dbReference>
<dbReference type="PANTHER" id="PTHR42782">
    <property type="entry name" value="SI:CH73-314G15.3"/>
    <property type="match status" value="1"/>
</dbReference>
<dbReference type="EMBL" id="JAGSPM010000005">
    <property type="protein sequence ID" value="MBR7746915.1"/>
    <property type="molecule type" value="Genomic_DNA"/>
</dbReference>
<evidence type="ECO:0000313" key="1">
    <source>
        <dbReference type="EMBL" id="MBR7746915.1"/>
    </source>
</evidence>
<sequence>MNSPTLAPNSNSTLTTTLPLELREQALFWLAEPDARLKAQGVTAMRAAYLDRQLALNTEADMSCAYQIPGRPARPELVAPLDVKRRAMNTPEGRASLIHALAHIEFNAINLALDAVWRFPNMPEAYYQDWLQVAQEEAYHFGLLADHLVTMGYQYGDFSAHNSLWELAEKTQGDVLARMALVPRTMEARGLDATPALRAKLAQAKDQAAAEILDIILRDEIGHVAIGNRWFGFLCEQRQLDHITCFAELALQFRAPVLRAPFNVEARLAAGFTPAELSAMKIA</sequence>
<dbReference type="Gene3D" id="1.20.1260.10">
    <property type="match status" value="1"/>
</dbReference>
<evidence type="ECO:0000313" key="2">
    <source>
        <dbReference type="Proteomes" id="UP000680158"/>
    </source>
</evidence>
<organism evidence="1 2">
    <name type="scientific">Undibacterium baiyunense</name>
    <dbReference type="NCBI Taxonomy" id="2828731"/>
    <lineage>
        <taxon>Bacteria</taxon>
        <taxon>Pseudomonadati</taxon>
        <taxon>Pseudomonadota</taxon>
        <taxon>Betaproteobacteria</taxon>
        <taxon>Burkholderiales</taxon>
        <taxon>Oxalobacteraceae</taxon>
        <taxon>Undibacterium</taxon>
    </lineage>
</organism>
<dbReference type="InterPro" id="IPR012347">
    <property type="entry name" value="Ferritin-like"/>
</dbReference>
<dbReference type="SUPFAM" id="SSF47240">
    <property type="entry name" value="Ferritin-like"/>
    <property type="match status" value="1"/>
</dbReference>
<dbReference type="InterPro" id="IPR007402">
    <property type="entry name" value="DUF455"/>
</dbReference>
<dbReference type="PANTHER" id="PTHR42782:SF4">
    <property type="entry name" value="DUF455 DOMAIN-CONTAINING PROTEIN"/>
    <property type="match status" value="1"/>
</dbReference>
<dbReference type="AlphaFoldDB" id="A0A941I3H0"/>
<dbReference type="InterPro" id="IPR009078">
    <property type="entry name" value="Ferritin-like_SF"/>
</dbReference>
<dbReference type="PIRSF" id="PIRSF012318">
    <property type="entry name" value="UCP012318"/>
    <property type="match status" value="1"/>
</dbReference>
<keyword evidence="2" id="KW-1185">Reference proteome</keyword>
<gene>
    <name evidence="1" type="ORF">KDM92_10005</name>
</gene>
<dbReference type="RefSeq" id="WP_212684209.1">
    <property type="nucleotide sequence ID" value="NZ_JAGSPM010000005.1"/>
</dbReference>
<dbReference type="Pfam" id="PF04305">
    <property type="entry name" value="DUF455"/>
    <property type="match status" value="1"/>
</dbReference>
<dbReference type="CDD" id="cd00657">
    <property type="entry name" value="Ferritin_like"/>
    <property type="match status" value="1"/>
</dbReference>
<comment type="caution">
    <text evidence="1">The sequence shown here is derived from an EMBL/GenBank/DDBJ whole genome shotgun (WGS) entry which is preliminary data.</text>
</comment>
<name>A0A941I3H0_9BURK</name>
<dbReference type="InterPro" id="IPR011197">
    <property type="entry name" value="UCP012318"/>
</dbReference>